<protein>
    <submittedName>
        <fullName evidence="6">Uncharacterized protein</fullName>
    </submittedName>
</protein>
<evidence type="ECO:0000256" key="2">
    <source>
        <dbReference type="ARBA" id="ARBA00022692"/>
    </source>
</evidence>
<comment type="subcellular location">
    <subcellularLocation>
        <location evidence="1">Membrane</location>
        <topology evidence="1">Multi-pass membrane protein</topology>
    </subcellularLocation>
</comment>
<accession>A0A3B1DRK1</accession>
<gene>
    <name evidence="6" type="ORF">MNBD_PLANCTO03-1247</name>
</gene>
<keyword evidence="3 5" id="KW-1133">Transmembrane helix</keyword>
<name>A0A3B1DRK1_9ZZZZ</name>
<evidence type="ECO:0000313" key="6">
    <source>
        <dbReference type="EMBL" id="VAX41501.1"/>
    </source>
</evidence>
<reference evidence="6" key="1">
    <citation type="submission" date="2018-06" db="EMBL/GenBank/DDBJ databases">
        <authorList>
            <person name="Zhirakovskaya E."/>
        </authorList>
    </citation>
    <scope>NUCLEOTIDE SEQUENCE</scope>
</reference>
<dbReference type="EMBL" id="UOGK01000552">
    <property type="protein sequence ID" value="VAX41501.1"/>
    <property type="molecule type" value="Genomic_DNA"/>
</dbReference>
<dbReference type="AlphaFoldDB" id="A0A3B1DRK1"/>
<sequence length="154" mass="15951">MAIVALVAAGLTLFSGFGLGTLLLPAFAAFFPPEIAIGATAIVHFANNCFKLVLIGRNADWRVVVRFGLPAILAAVVGALLLGQLASVHTPLVSYELAGRVGAVTPIGLVVGVLIVCFAAIELHPKIKRLEINPRYLPIGGVLSGFFGGLSGHQ</sequence>
<dbReference type="InterPro" id="IPR002781">
    <property type="entry name" value="TM_pro_TauE-like"/>
</dbReference>
<evidence type="ECO:0000256" key="3">
    <source>
        <dbReference type="ARBA" id="ARBA00022989"/>
    </source>
</evidence>
<evidence type="ECO:0000256" key="5">
    <source>
        <dbReference type="SAM" id="Phobius"/>
    </source>
</evidence>
<evidence type="ECO:0000256" key="4">
    <source>
        <dbReference type="ARBA" id="ARBA00023136"/>
    </source>
</evidence>
<dbReference type="GO" id="GO:0016020">
    <property type="term" value="C:membrane"/>
    <property type="evidence" value="ECO:0007669"/>
    <property type="project" value="UniProtKB-SubCell"/>
</dbReference>
<feature type="transmembrane region" description="Helical" evidence="5">
    <location>
        <begin position="98"/>
        <end position="121"/>
    </location>
</feature>
<organism evidence="6">
    <name type="scientific">hydrothermal vent metagenome</name>
    <dbReference type="NCBI Taxonomy" id="652676"/>
    <lineage>
        <taxon>unclassified sequences</taxon>
        <taxon>metagenomes</taxon>
        <taxon>ecological metagenomes</taxon>
    </lineage>
</organism>
<keyword evidence="2 5" id="KW-0812">Transmembrane</keyword>
<feature type="transmembrane region" description="Helical" evidence="5">
    <location>
        <begin position="67"/>
        <end position="86"/>
    </location>
</feature>
<evidence type="ECO:0000256" key="1">
    <source>
        <dbReference type="ARBA" id="ARBA00004141"/>
    </source>
</evidence>
<proteinExistence type="predicted"/>
<keyword evidence="4 5" id="KW-0472">Membrane</keyword>
<feature type="transmembrane region" description="Helical" evidence="5">
    <location>
        <begin position="35"/>
        <end position="55"/>
    </location>
</feature>
<feature type="non-terminal residue" evidence="6">
    <location>
        <position position="154"/>
    </location>
</feature>
<dbReference type="Pfam" id="PF01925">
    <property type="entry name" value="TauE"/>
    <property type="match status" value="1"/>
</dbReference>